<evidence type="ECO:0000256" key="2">
    <source>
        <dbReference type="ARBA" id="ARBA00022475"/>
    </source>
</evidence>
<feature type="domain" description="Ig-like" evidence="14">
    <location>
        <begin position="13"/>
        <end position="108"/>
    </location>
</feature>
<dbReference type="InterPro" id="IPR003598">
    <property type="entry name" value="Ig_sub2"/>
</dbReference>
<dbReference type="PANTHER" id="PTHR25466">
    <property type="entry name" value="T-LYMPHOCYTE ACTIVATION ANTIGEN"/>
    <property type="match status" value="1"/>
</dbReference>
<name>A0A9W7X5E7_TRIRA</name>
<feature type="chain" id="PRO_5040863517" description="Ig-like domain-containing protein" evidence="13">
    <location>
        <begin position="19"/>
        <end position="348"/>
    </location>
</feature>
<keyword evidence="5 12" id="KW-1133">Transmembrane helix</keyword>
<evidence type="ECO:0000256" key="1">
    <source>
        <dbReference type="ARBA" id="ARBA00004251"/>
    </source>
</evidence>
<keyword evidence="4 13" id="KW-0732">Signal</keyword>
<feature type="region of interest" description="Disordered" evidence="11">
    <location>
        <begin position="171"/>
        <end position="231"/>
    </location>
</feature>
<dbReference type="PROSITE" id="PS50835">
    <property type="entry name" value="IG_LIKE"/>
    <property type="match status" value="1"/>
</dbReference>
<organism evidence="15 16">
    <name type="scientific">Triplophysa rosa</name>
    <name type="common">Cave loach</name>
    <dbReference type="NCBI Taxonomy" id="992332"/>
    <lineage>
        <taxon>Eukaryota</taxon>
        <taxon>Metazoa</taxon>
        <taxon>Chordata</taxon>
        <taxon>Craniata</taxon>
        <taxon>Vertebrata</taxon>
        <taxon>Euteleostomi</taxon>
        <taxon>Actinopterygii</taxon>
        <taxon>Neopterygii</taxon>
        <taxon>Teleostei</taxon>
        <taxon>Ostariophysi</taxon>
        <taxon>Cypriniformes</taxon>
        <taxon>Nemacheilidae</taxon>
        <taxon>Triplophysa</taxon>
    </lineage>
</organism>
<evidence type="ECO:0000259" key="14">
    <source>
        <dbReference type="PROSITE" id="PS50835"/>
    </source>
</evidence>
<evidence type="ECO:0000256" key="9">
    <source>
        <dbReference type="ARBA" id="ARBA00023180"/>
    </source>
</evidence>
<dbReference type="Proteomes" id="UP001059041">
    <property type="component" value="Linkage Group LG1"/>
</dbReference>
<keyword evidence="9" id="KW-0325">Glycoprotein</keyword>
<keyword evidence="16" id="KW-1185">Reference proteome</keyword>
<dbReference type="GO" id="GO:0006955">
    <property type="term" value="P:immune response"/>
    <property type="evidence" value="ECO:0007669"/>
    <property type="project" value="TreeGrafter"/>
</dbReference>
<dbReference type="InterPro" id="IPR007110">
    <property type="entry name" value="Ig-like_dom"/>
</dbReference>
<dbReference type="GO" id="GO:0042130">
    <property type="term" value="P:negative regulation of T cell proliferation"/>
    <property type="evidence" value="ECO:0007669"/>
    <property type="project" value="TreeGrafter"/>
</dbReference>
<dbReference type="GO" id="GO:0007166">
    <property type="term" value="P:cell surface receptor signaling pathway"/>
    <property type="evidence" value="ECO:0007669"/>
    <property type="project" value="TreeGrafter"/>
</dbReference>
<dbReference type="Pfam" id="PF07686">
    <property type="entry name" value="V-set"/>
    <property type="match status" value="1"/>
</dbReference>
<proteinExistence type="predicted"/>
<dbReference type="SMART" id="SM00409">
    <property type="entry name" value="IG"/>
    <property type="match status" value="1"/>
</dbReference>
<dbReference type="CDD" id="cd00099">
    <property type="entry name" value="IgV"/>
    <property type="match status" value="1"/>
</dbReference>
<evidence type="ECO:0000256" key="8">
    <source>
        <dbReference type="ARBA" id="ARBA00023170"/>
    </source>
</evidence>
<feature type="compositionally biased region" description="Low complexity" evidence="11">
    <location>
        <begin position="212"/>
        <end position="225"/>
    </location>
</feature>
<dbReference type="EMBL" id="JAFHDT010000001">
    <property type="protein sequence ID" value="KAI7814995.1"/>
    <property type="molecule type" value="Genomic_DNA"/>
</dbReference>
<keyword evidence="10" id="KW-0393">Immunoglobulin domain</keyword>
<dbReference type="PANTHER" id="PTHR25466:SF9">
    <property type="entry name" value="FIBRONECTIN TYPE-III DOMAIN-CONTAINING PROTEIN"/>
    <property type="match status" value="1"/>
</dbReference>
<dbReference type="OrthoDB" id="8918441at2759"/>
<dbReference type="Gene3D" id="2.60.40.10">
    <property type="entry name" value="Immunoglobulins"/>
    <property type="match status" value="1"/>
</dbReference>
<dbReference type="GO" id="GO:0042102">
    <property type="term" value="P:positive regulation of T cell proliferation"/>
    <property type="evidence" value="ECO:0007669"/>
    <property type="project" value="TreeGrafter"/>
</dbReference>
<dbReference type="InterPro" id="IPR013106">
    <property type="entry name" value="Ig_V-set"/>
</dbReference>
<evidence type="ECO:0000313" key="16">
    <source>
        <dbReference type="Proteomes" id="UP001059041"/>
    </source>
</evidence>
<dbReference type="GO" id="GO:0031295">
    <property type="term" value="P:T cell costimulation"/>
    <property type="evidence" value="ECO:0007669"/>
    <property type="project" value="TreeGrafter"/>
</dbReference>
<evidence type="ECO:0000256" key="3">
    <source>
        <dbReference type="ARBA" id="ARBA00022692"/>
    </source>
</evidence>
<dbReference type="InterPro" id="IPR013783">
    <property type="entry name" value="Ig-like_fold"/>
</dbReference>
<evidence type="ECO:0000313" key="15">
    <source>
        <dbReference type="EMBL" id="KAI7814995.1"/>
    </source>
</evidence>
<accession>A0A9W7X5E7</accession>
<feature type="signal peptide" evidence="13">
    <location>
        <begin position="1"/>
        <end position="18"/>
    </location>
</feature>
<evidence type="ECO:0000256" key="12">
    <source>
        <dbReference type="SAM" id="Phobius"/>
    </source>
</evidence>
<dbReference type="InterPro" id="IPR003599">
    <property type="entry name" value="Ig_sub"/>
</dbReference>
<evidence type="ECO:0000256" key="10">
    <source>
        <dbReference type="ARBA" id="ARBA00023319"/>
    </source>
</evidence>
<keyword evidence="6 12" id="KW-0472">Membrane</keyword>
<evidence type="ECO:0000256" key="13">
    <source>
        <dbReference type="SAM" id="SignalP"/>
    </source>
</evidence>
<gene>
    <name evidence="15" type="ORF">IRJ41_024696</name>
</gene>
<evidence type="ECO:0000256" key="11">
    <source>
        <dbReference type="SAM" id="MobiDB-lite"/>
    </source>
</evidence>
<keyword evidence="8" id="KW-0675">Receptor</keyword>
<keyword evidence="3 12" id="KW-0812">Transmembrane</keyword>
<protein>
    <recommendedName>
        <fullName evidence="14">Ig-like domain-containing protein</fullName>
    </recommendedName>
</protein>
<comment type="subcellular location">
    <subcellularLocation>
        <location evidence="1">Cell membrane</location>
        <topology evidence="1">Single-pass type I membrane protein</topology>
    </subcellularLocation>
</comment>
<feature type="transmembrane region" description="Helical" evidence="12">
    <location>
        <begin position="236"/>
        <end position="257"/>
    </location>
</feature>
<keyword evidence="2" id="KW-1003">Cell membrane</keyword>
<keyword evidence="7" id="KW-1015">Disulfide bond</keyword>
<evidence type="ECO:0000256" key="6">
    <source>
        <dbReference type="ARBA" id="ARBA00023136"/>
    </source>
</evidence>
<evidence type="ECO:0000256" key="7">
    <source>
        <dbReference type="ARBA" id="ARBA00023157"/>
    </source>
</evidence>
<dbReference type="GO" id="GO:0009897">
    <property type="term" value="C:external side of plasma membrane"/>
    <property type="evidence" value="ECO:0007669"/>
    <property type="project" value="TreeGrafter"/>
</dbReference>
<feature type="compositionally biased region" description="Polar residues" evidence="11">
    <location>
        <begin position="171"/>
        <end position="188"/>
    </location>
</feature>
<dbReference type="AlphaFoldDB" id="A0A9W7X5E7"/>
<feature type="compositionally biased region" description="Low complexity" evidence="11">
    <location>
        <begin position="189"/>
        <end position="202"/>
    </location>
</feature>
<dbReference type="InterPro" id="IPR051713">
    <property type="entry name" value="T-cell_Activation_Regulation"/>
</dbReference>
<reference evidence="15" key="1">
    <citation type="submission" date="2021-02" db="EMBL/GenBank/DDBJ databases">
        <title>Comparative genomics reveals that relaxation of natural selection precedes convergent phenotypic evolution of cavefish.</title>
        <authorList>
            <person name="Peng Z."/>
        </authorList>
    </citation>
    <scope>NUCLEOTIDE SEQUENCE</scope>
    <source>
        <tissue evidence="15">Muscle</tissue>
    </source>
</reference>
<comment type="caution">
    <text evidence="15">The sequence shown here is derived from an EMBL/GenBank/DDBJ whole genome shotgun (WGS) entry which is preliminary data.</text>
</comment>
<dbReference type="GO" id="GO:0071222">
    <property type="term" value="P:cellular response to lipopolysaccharide"/>
    <property type="evidence" value="ECO:0007669"/>
    <property type="project" value="TreeGrafter"/>
</dbReference>
<dbReference type="SMART" id="SM00408">
    <property type="entry name" value="IGc2"/>
    <property type="match status" value="1"/>
</dbReference>
<evidence type="ECO:0000256" key="5">
    <source>
        <dbReference type="ARBA" id="ARBA00022989"/>
    </source>
</evidence>
<sequence length="348" mass="38015">MKHFVLMCLLLYIHMSQSEIHSQSSTEGADVSLYCKHEGKVQWSKHSDGNRWMILTAESKEKIEKHNPDPHNRYSVLDDLSLHIKNVSLSDSGIYYCNNNTAVNLTVTASGSTTSNNNQTEATTPPPEISISTISLGVNTSVAQTSNARHTDQLKSTQVKELCCIFPAKPTSENSSVHNSGSQTNTPVTSTTELSTTSTRSSTRTEETNINTTLSVTSTTSRATTPAPPPTDSSKIAAAVSGGVVFVVLVLLLWACIKRKDISAALSNKKENIYETVVDSDFTTQPVPSQKPNDAIYYLAGDPDIVQLGQIKETDDHTYTLISQSKENITEREEDVPLYSTIKVDTIN</sequence>
<evidence type="ECO:0000256" key="4">
    <source>
        <dbReference type="ARBA" id="ARBA00022729"/>
    </source>
</evidence>
<dbReference type="SUPFAM" id="SSF48726">
    <property type="entry name" value="Immunoglobulin"/>
    <property type="match status" value="1"/>
</dbReference>
<dbReference type="InterPro" id="IPR036179">
    <property type="entry name" value="Ig-like_dom_sf"/>
</dbReference>